<evidence type="ECO:0000259" key="5">
    <source>
        <dbReference type="PROSITE" id="PS50977"/>
    </source>
</evidence>
<dbReference type="InterPro" id="IPR009057">
    <property type="entry name" value="Homeodomain-like_sf"/>
</dbReference>
<dbReference type="PANTHER" id="PTHR47506">
    <property type="entry name" value="TRANSCRIPTIONAL REGULATORY PROTEIN"/>
    <property type="match status" value="1"/>
</dbReference>
<evidence type="ECO:0000256" key="4">
    <source>
        <dbReference type="PROSITE-ProRule" id="PRU00335"/>
    </source>
</evidence>
<comment type="caution">
    <text evidence="6">The sequence shown here is derived from an EMBL/GenBank/DDBJ whole genome shotgun (WGS) entry which is preliminary data.</text>
</comment>
<keyword evidence="1" id="KW-0805">Transcription regulation</keyword>
<dbReference type="RefSeq" id="WP_175370030.1">
    <property type="nucleotide sequence ID" value="NZ_JABWCS010000184.1"/>
</dbReference>
<dbReference type="Proteomes" id="UP000564806">
    <property type="component" value="Unassembled WGS sequence"/>
</dbReference>
<feature type="domain" description="HTH tetR-type" evidence="5">
    <location>
        <begin position="7"/>
        <end position="67"/>
    </location>
</feature>
<sequence>MKIRKGEKTKQYVIEKTSLLLNQRGYLSTSLAEVTDATGLQKGGLYNHFRDKEDLMIESFKYNCTLITEQMEPAIASASAAADKLNAFVETYLDLDFPGGCPIANAAVEAEAVSPPLFQHAQEAMDRMLVLLEDIINTGIAQEEFRSDANTRNTAVVILSLIEGSLLMNKLLPFSPLQLIKDQLSRYIDDVLK</sequence>
<dbReference type="AlphaFoldDB" id="A0A850EI19"/>
<organism evidence="6 7">
    <name type="scientific">Paenibacillus agri</name>
    <dbReference type="NCBI Taxonomy" id="2744309"/>
    <lineage>
        <taxon>Bacteria</taxon>
        <taxon>Bacillati</taxon>
        <taxon>Bacillota</taxon>
        <taxon>Bacilli</taxon>
        <taxon>Bacillales</taxon>
        <taxon>Paenibacillaceae</taxon>
        <taxon>Paenibacillus</taxon>
    </lineage>
</organism>
<dbReference type="Pfam" id="PF16925">
    <property type="entry name" value="TetR_C_13"/>
    <property type="match status" value="1"/>
</dbReference>
<dbReference type="InterPro" id="IPR011075">
    <property type="entry name" value="TetR_C"/>
</dbReference>
<evidence type="ECO:0000256" key="2">
    <source>
        <dbReference type="ARBA" id="ARBA00023125"/>
    </source>
</evidence>
<dbReference type="InterPro" id="IPR001647">
    <property type="entry name" value="HTH_TetR"/>
</dbReference>
<keyword evidence="2 4" id="KW-0238">DNA-binding</keyword>
<dbReference type="PROSITE" id="PS01081">
    <property type="entry name" value="HTH_TETR_1"/>
    <property type="match status" value="1"/>
</dbReference>
<evidence type="ECO:0000313" key="7">
    <source>
        <dbReference type="Proteomes" id="UP000564806"/>
    </source>
</evidence>
<keyword evidence="7" id="KW-1185">Reference proteome</keyword>
<keyword evidence="3" id="KW-0804">Transcription</keyword>
<evidence type="ECO:0000313" key="6">
    <source>
        <dbReference type="EMBL" id="NUU59339.1"/>
    </source>
</evidence>
<dbReference type="PROSITE" id="PS50977">
    <property type="entry name" value="HTH_TETR_2"/>
    <property type="match status" value="1"/>
</dbReference>
<accession>A0A850EI19</accession>
<evidence type="ECO:0000256" key="1">
    <source>
        <dbReference type="ARBA" id="ARBA00023015"/>
    </source>
</evidence>
<dbReference type="GO" id="GO:0003677">
    <property type="term" value="F:DNA binding"/>
    <property type="evidence" value="ECO:0007669"/>
    <property type="project" value="UniProtKB-UniRule"/>
</dbReference>
<dbReference type="InterPro" id="IPR023772">
    <property type="entry name" value="DNA-bd_HTH_TetR-type_CS"/>
</dbReference>
<dbReference type="EMBL" id="JABWCS010000184">
    <property type="protein sequence ID" value="NUU59339.1"/>
    <property type="molecule type" value="Genomic_DNA"/>
</dbReference>
<reference evidence="6" key="1">
    <citation type="submission" date="2020-06" db="EMBL/GenBank/DDBJ databases">
        <title>Paenibacillus sp. nov., isolated from soil.</title>
        <authorList>
            <person name="Seo Y.L."/>
        </authorList>
    </citation>
    <scope>NUCLEOTIDE SEQUENCE [LARGE SCALE GENOMIC DNA]</scope>
    <source>
        <strain evidence="6">JW14</strain>
    </source>
</reference>
<name>A0A850EI19_9BACL</name>
<dbReference type="SUPFAM" id="SSF46689">
    <property type="entry name" value="Homeodomain-like"/>
    <property type="match status" value="1"/>
</dbReference>
<dbReference type="Gene3D" id="1.10.357.10">
    <property type="entry name" value="Tetracycline Repressor, domain 2"/>
    <property type="match status" value="1"/>
</dbReference>
<dbReference type="InterPro" id="IPR036271">
    <property type="entry name" value="Tet_transcr_reg_TetR-rel_C_sf"/>
</dbReference>
<dbReference type="PANTHER" id="PTHR47506:SF3">
    <property type="entry name" value="HTH-TYPE TRANSCRIPTIONAL REGULATOR LMRA"/>
    <property type="match status" value="1"/>
</dbReference>
<evidence type="ECO:0000256" key="3">
    <source>
        <dbReference type="ARBA" id="ARBA00023163"/>
    </source>
</evidence>
<protein>
    <submittedName>
        <fullName evidence="6">TetR/AcrR family transcriptional regulator</fullName>
    </submittedName>
</protein>
<dbReference type="Pfam" id="PF00440">
    <property type="entry name" value="TetR_N"/>
    <property type="match status" value="1"/>
</dbReference>
<dbReference type="SUPFAM" id="SSF48498">
    <property type="entry name" value="Tetracyclin repressor-like, C-terminal domain"/>
    <property type="match status" value="1"/>
</dbReference>
<feature type="DNA-binding region" description="H-T-H motif" evidence="4">
    <location>
        <begin position="30"/>
        <end position="49"/>
    </location>
</feature>
<gene>
    <name evidence="6" type="ORF">HPT30_03100</name>
</gene>
<dbReference type="PRINTS" id="PR00455">
    <property type="entry name" value="HTHTETR"/>
</dbReference>
<proteinExistence type="predicted"/>